<accession>A0A1A9Z5A4</accession>
<dbReference type="VEuPathDB" id="VectorBase:GPAI004321"/>
<reference evidence="3" key="1">
    <citation type="submission" date="2014-03" db="EMBL/GenBank/DDBJ databases">
        <authorList>
            <person name="Aksoy S."/>
            <person name="Warren W."/>
            <person name="Wilson R.K."/>
        </authorList>
    </citation>
    <scope>NUCLEOTIDE SEQUENCE [LARGE SCALE GENOMIC DNA]</scope>
    <source>
        <strain evidence="3">IAEA</strain>
    </source>
</reference>
<proteinExistence type="predicted"/>
<protein>
    <submittedName>
        <fullName evidence="2">Uncharacterized protein</fullName>
    </submittedName>
</protein>
<feature type="region of interest" description="Disordered" evidence="1">
    <location>
        <begin position="39"/>
        <end position="78"/>
    </location>
</feature>
<dbReference type="EnsemblMetazoa" id="GPAI004321-RA">
    <property type="protein sequence ID" value="GPAI004321-PA"/>
    <property type="gene ID" value="GPAI004321"/>
</dbReference>
<sequence>MAALFCINAALKERFVKIAPCGHLSCSYSADVLNALNKRQAKSRPSQNIEENLLSRNGRGRTGYTKTTTSSVESYNNQ</sequence>
<organism evidence="2 3">
    <name type="scientific">Glossina pallidipes</name>
    <name type="common">Tsetse fly</name>
    <dbReference type="NCBI Taxonomy" id="7398"/>
    <lineage>
        <taxon>Eukaryota</taxon>
        <taxon>Metazoa</taxon>
        <taxon>Ecdysozoa</taxon>
        <taxon>Arthropoda</taxon>
        <taxon>Hexapoda</taxon>
        <taxon>Insecta</taxon>
        <taxon>Pterygota</taxon>
        <taxon>Neoptera</taxon>
        <taxon>Endopterygota</taxon>
        <taxon>Diptera</taxon>
        <taxon>Brachycera</taxon>
        <taxon>Muscomorpha</taxon>
        <taxon>Hippoboscoidea</taxon>
        <taxon>Glossinidae</taxon>
        <taxon>Glossina</taxon>
    </lineage>
</organism>
<reference evidence="2" key="2">
    <citation type="submission" date="2020-05" db="UniProtKB">
        <authorList>
            <consortium name="EnsemblMetazoa"/>
        </authorList>
    </citation>
    <scope>IDENTIFICATION</scope>
    <source>
        <strain evidence="2">IAEA</strain>
    </source>
</reference>
<keyword evidence="3" id="KW-1185">Reference proteome</keyword>
<evidence type="ECO:0000256" key="1">
    <source>
        <dbReference type="SAM" id="MobiDB-lite"/>
    </source>
</evidence>
<dbReference type="AlphaFoldDB" id="A0A1A9Z5A4"/>
<evidence type="ECO:0000313" key="3">
    <source>
        <dbReference type="Proteomes" id="UP000092445"/>
    </source>
</evidence>
<name>A0A1A9Z5A4_GLOPL</name>
<evidence type="ECO:0000313" key="2">
    <source>
        <dbReference type="EnsemblMetazoa" id="GPAI004321-PA"/>
    </source>
</evidence>
<dbReference type="Proteomes" id="UP000092445">
    <property type="component" value="Unassembled WGS sequence"/>
</dbReference>